<dbReference type="InterPro" id="IPR013665">
    <property type="entry name" value="Sfi1_dom"/>
</dbReference>
<evidence type="ECO:0000313" key="3">
    <source>
        <dbReference type="EMBL" id="KZZ93196.1"/>
    </source>
</evidence>
<evidence type="ECO:0000256" key="1">
    <source>
        <dbReference type="SAM" id="MobiDB-lite"/>
    </source>
</evidence>
<feature type="compositionally biased region" description="Low complexity" evidence="1">
    <location>
        <begin position="283"/>
        <end position="293"/>
    </location>
</feature>
<feature type="domain" description="Sfi1 spindle body" evidence="2">
    <location>
        <begin position="398"/>
        <end position="966"/>
    </location>
</feature>
<feature type="compositionally biased region" description="Basic and acidic residues" evidence="1">
    <location>
        <begin position="272"/>
        <end position="282"/>
    </location>
</feature>
<dbReference type="VEuPathDB" id="FungiDB:AAP_02662"/>
<feature type="compositionally biased region" description="Basic residues" evidence="1">
    <location>
        <begin position="144"/>
        <end position="154"/>
    </location>
</feature>
<gene>
    <name evidence="3" type="ORF">AAP_02662</name>
</gene>
<feature type="region of interest" description="Disordered" evidence="1">
    <location>
        <begin position="215"/>
        <end position="238"/>
    </location>
</feature>
<feature type="region of interest" description="Disordered" evidence="1">
    <location>
        <begin position="980"/>
        <end position="1009"/>
    </location>
</feature>
<dbReference type="Pfam" id="PF08457">
    <property type="entry name" value="Sfi1"/>
    <property type="match status" value="1"/>
</dbReference>
<feature type="compositionally biased region" description="Basic residues" evidence="1">
    <location>
        <begin position="220"/>
        <end position="233"/>
    </location>
</feature>
<reference evidence="3 4" key="1">
    <citation type="journal article" date="2016" name="Genome Biol. Evol.">
        <title>Divergent and convergent evolution of fungal pathogenicity.</title>
        <authorList>
            <person name="Shang Y."/>
            <person name="Xiao G."/>
            <person name="Zheng P."/>
            <person name="Cen K."/>
            <person name="Zhan S."/>
            <person name="Wang C."/>
        </authorList>
    </citation>
    <scope>NUCLEOTIDE SEQUENCE [LARGE SCALE GENOMIC DNA]</scope>
    <source>
        <strain evidence="3 4">ARSEF 7405</strain>
    </source>
</reference>
<dbReference type="OrthoDB" id="5215300at2759"/>
<name>A0A167ZWT5_9EURO</name>
<keyword evidence="4" id="KW-1185">Reference proteome</keyword>
<accession>A0A167ZWT5</accession>
<protein>
    <submittedName>
        <fullName evidence="3">Sfi1 spindle body</fullName>
    </submittedName>
</protein>
<feature type="region of interest" description="Disordered" evidence="1">
    <location>
        <begin position="267"/>
        <end position="324"/>
    </location>
</feature>
<dbReference type="EMBL" id="AZGZ01000009">
    <property type="protein sequence ID" value="KZZ93196.1"/>
    <property type="molecule type" value="Genomic_DNA"/>
</dbReference>
<dbReference type="AlphaFoldDB" id="A0A167ZWT5"/>
<feature type="region of interest" description="Disordered" evidence="1">
    <location>
        <begin position="109"/>
        <end position="185"/>
    </location>
</feature>
<dbReference type="Proteomes" id="UP000242877">
    <property type="component" value="Unassembled WGS sequence"/>
</dbReference>
<feature type="compositionally biased region" description="Basic and acidic residues" evidence="1">
    <location>
        <begin position="109"/>
        <end position="133"/>
    </location>
</feature>
<sequence length="1009" mass="119086">MPSDQIDLESALDEHLSLTDQDVDILHQIITRAEQHPDVHRLPFRAIFSAYDDVLYEHGVDPRQDEVCFRFLFLLGSREIEGRGLYEKFVTLLARMGIQLAYDDDEHVHAEKHDEGDGKVLARRDRRGSEMKKRAIAAAPTAISRKREKPKRRASFNSMYDATEDISQRPTKRPSSRSSVSRLETGSEIPRLWREIDELEPVPALPAAVALAGFSERNQSHSRRPSQSHKRTSSGRDQAVRIARHLPLEELADPEIDAKFEVYTANKKQKQARREVNGDAEHSSSTSSSTSISGDDDHLNDIDENNDDEPPLDRDNSPIPAAHLPRELVYKPTLSSLLRDASTFNMYRERNNLRNYFRTWCAKASRHRELFSHLYATAEARDSMTLKRQAFDLWRSALAEKRHKVQTQKLFENLEQRAGRARDLYLLGHTLSIWRGKAAAETEKTKSARAHILAVKYFTAWEELTAARELQIRKFTLNKPFRLWREKLPLIQQHERTADAIYRRHLIRTIYWRWFWAFCERRAPSYRNSSLKQKHLILWIRALRTNHEREREAIAQDGHVLVQASFQTWKAKREIMAEAEDVAVMRWKHKRLRDCLTEWNVKTRLGHAAYYTTVAINTRIAKSAFDTWLQRSRQQRLARDYQNYRLLKSAWTNWNDKLRVQALGQRIDERILMQVLYKWLLLGRQQLMQRIHDQRLLREAFDKMFVQSKKNFNKLLNREDKFRIHWQQKLMRGKLEKWRDKIQCLKQREIKAMEFYGPRLNYDFLIVWHKRLEWLQGYMKVADEVRRRRLMMDYLTKWRESTKNHIKQHRLNAYAIFRRKHKMALASHALNTWNNKTHAISDMQATADTHHTAQTKFLSENCFRHWFTVTSNRAGDMHNADIHYNRKLVRAYLDRILDLRLIHRDQEEQSTQLLTAHISRVAAAQLRKLSLRLFQIRANWETADRQKERSVRKQIKGVFRIWLGQARDARALRRSTLLGSARGAPSMSRGGGRSRSEGKRVSVKVKGKR</sequence>
<evidence type="ECO:0000259" key="2">
    <source>
        <dbReference type="Pfam" id="PF08457"/>
    </source>
</evidence>
<comment type="caution">
    <text evidence="3">The sequence shown here is derived from an EMBL/GenBank/DDBJ whole genome shotgun (WGS) entry which is preliminary data.</text>
</comment>
<proteinExistence type="predicted"/>
<organism evidence="3 4">
    <name type="scientific">Ascosphaera apis ARSEF 7405</name>
    <dbReference type="NCBI Taxonomy" id="392613"/>
    <lineage>
        <taxon>Eukaryota</taxon>
        <taxon>Fungi</taxon>
        <taxon>Dikarya</taxon>
        <taxon>Ascomycota</taxon>
        <taxon>Pezizomycotina</taxon>
        <taxon>Eurotiomycetes</taxon>
        <taxon>Eurotiomycetidae</taxon>
        <taxon>Onygenales</taxon>
        <taxon>Ascosphaeraceae</taxon>
        <taxon>Ascosphaera</taxon>
    </lineage>
</organism>
<evidence type="ECO:0000313" key="4">
    <source>
        <dbReference type="Proteomes" id="UP000242877"/>
    </source>
</evidence>